<reference evidence="3 4" key="1">
    <citation type="journal article" date="2015" name="Genome Biol. Evol.">
        <title>Comparative Genomics of a Bacterivorous Green Alga Reveals Evolutionary Causalities and Consequences of Phago-Mixotrophic Mode of Nutrition.</title>
        <authorList>
            <person name="Burns J.A."/>
            <person name="Paasch A."/>
            <person name="Narechania A."/>
            <person name="Kim E."/>
        </authorList>
    </citation>
    <scope>NUCLEOTIDE SEQUENCE [LARGE SCALE GENOMIC DNA]</scope>
    <source>
        <strain evidence="3 4">PLY_AMNH</strain>
    </source>
</reference>
<keyword evidence="4" id="KW-1185">Reference proteome</keyword>
<evidence type="ECO:0000256" key="2">
    <source>
        <dbReference type="SAM" id="SignalP"/>
    </source>
</evidence>
<sequence>MIKPVVFLLVAAASVVHGAPKNDVTDARNPSQTNASAIIIAMLERRRLQDPEYYTEVKCAENAVYLERYSDYACTQSVSTQETTLKEITRNAAAEFGLCVARDETSHAYTCDGGRVTEKIWISSATCEVAICYEKYQLLGCGESFFLPVDSTCENFQPLEEADGVDDDADSDNYHQQGAPPPPSAVESGSALSFHGNYAKLQYYAILLCAVVLLDLPHPLFT</sequence>
<feature type="region of interest" description="Disordered" evidence="1">
    <location>
        <begin position="162"/>
        <end position="188"/>
    </location>
</feature>
<feature type="chain" id="PRO_5042226375" evidence="2">
    <location>
        <begin position="19"/>
        <end position="222"/>
    </location>
</feature>
<accession>A0AAE0BRM8</accession>
<keyword evidence="2" id="KW-0732">Signal</keyword>
<evidence type="ECO:0000313" key="3">
    <source>
        <dbReference type="EMBL" id="KAK3240634.1"/>
    </source>
</evidence>
<evidence type="ECO:0000313" key="4">
    <source>
        <dbReference type="Proteomes" id="UP001190700"/>
    </source>
</evidence>
<dbReference type="Proteomes" id="UP001190700">
    <property type="component" value="Unassembled WGS sequence"/>
</dbReference>
<proteinExistence type="predicted"/>
<dbReference type="AlphaFoldDB" id="A0AAE0BRM8"/>
<dbReference type="EMBL" id="LGRX02033587">
    <property type="protein sequence ID" value="KAK3240634.1"/>
    <property type="molecule type" value="Genomic_DNA"/>
</dbReference>
<name>A0AAE0BRM8_9CHLO</name>
<protein>
    <submittedName>
        <fullName evidence="3">Uncharacterized protein</fullName>
    </submittedName>
</protein>
<feature type="signal peptide" evidence="2">
    <location>
        <begin position="1"/>
        <end position="18"/>
    </location>
</feature>
<evidence type="ECO:0000256" key="1">
    <source>
        <dbReference type="SAM" id="MobiDB-lite"/>
    </source>
</evidence>
<gene>
    <name evidence="3" type="ORF">CYMTET_49545</name>
</gene>
<comment type="caution">
    <text evidence="3">The sequence shown here is derived from an EMBL/GenBank/DDBJ whole genome shotgun (WGS) entry which is preliminary data.</text>
</comment>
<feature type="compositionally biased region" description="Acidic residues" evidence="1">
    <location>
        <begin position="162"/>
        <end position="171"/>
    </location>
</feature>
<organism evidence="3 4">
    <name type="scientific">Cymbomonas tetramitiformis</name>
    <dbReference type="NCBI Taxonomy" id="36881"/>
    <lineage>
        <taxon>Eukaryota</taxon>
        <taxon>Viridiplantae</taxon>
        <taxon>Chlorophyta</taxon>
        <taxon>Pyramimonadophyceae</taxon>
        <taxon>Pyramimonadales</taxon>
        <taxon>Pyramimonadaceae</taxon>
        <taxon>Cymbomonas</taxon>
    </lineage>
</organism>